<evidence type="ECO:0000313" key="1">
    <source>
        <dbReference type="EMBL" id="MBB5222820.1"/>
    </source>
</evidence>
<comment type="caution">
    <text evidence="1">The sequence shown here is derived from an EMBL/GenBank/DDBJ whole genome shotgun (WGS) entry which is preliminary data.</text>
</comment>
<keyword evidence="2" id="KW-1185">Reference proteome</keyword>
<evidence type="ECO:0000313" key="2">
    <source>
        <dbReference type="Proteomes" id="UP000549457"/>
    </source>
</evidence>
<proteinExistence type="predicted"/>
<dbReference type="AlphaFoldDB" id="A0A840SPZ8"/>
<dbReference type="PIRSF" id="PIRSF034586">
    <property type="entry name" value="Vir_effector_SfrC"/>
    <property type="match status" value="1"/>
</dbReference>
<dbReference type="EMBL" id="JACHFM010000002">
    <property type="protein sequence ID" value="MBB5222820.1"/>
    <property type="molecule type" value="Genomic_DNA"/>
</dbReference>
<gene>
    <name evidence="1" type="ORF">HNP73_002756</name>
</gene>
<dbReference type="Pfam" id="PF10139">
    <property type="entry name" value="Virul_Fac"/>
    <property type="match status" value="1"/>
</dbReference>
<sequence length="876" mass="96308">MTTEATPFLRDKDRALGDACRQAATAAIEAVDWLAENRDPSAKITILQKQLRRHAVDARRLAVAAERPMSVGVFGASQMGKSFLIGKLITPPGRAVKVVFGSGDEAVRQDFLEQVNPAGGDETTGLVTRFSLRSRKTPPGYPVVLRTLREVDIVKILANSFQFDLKGQYRLQVGPDEEADIESRVPTDESITALAAALGPLRAAKPQPGFALEVVFELREYIQRNVRDHLMAGEIGEAYWTFLEETLPFLDVSGRVRALSLLWADIEEFNELYLTLKRALDQLGHPSEVFTSLSALADRARGVLHVDALQDLDATGAVPQLNVLSEVPGGGLITLPVAVASALTAELFVTLEEAPWEFLTHTDLLDFPGARSRGRKSVWEVLRKPEEQGKHPRSQCFRRGKVAVLFDNYADDLDLNAMLLCKDHGNQEVAELGDLVLGWIRRTHGASPEQRRGKPPALFFCMTKCDIMLGRTTGNDDPVQKRFDNNLRKSFGGGWITEWTPGQPFRNVFMLRNPGVENAGFFTYAPAAPGKEVGEEIGYADEFSERLTSSLRPRYLADDLVRAHVEDPELKFDALLALNDGGSTLLAERLAPICNPDLKYDQIASRAEEVRTALQKSLIDFYESGDIGKRVAERVGRMETLVRALDAHGTEIGPFIADFQVDEPLIEAAYLADRRGAGQSAAKAGTSSIFAAFENEEEDEASGFGATVLDRWASNLSERVPGSPWCIRLDIDEEVLRAFVNEIVGSADRLGTARRLEERLDAFTLNSLQLSAAARRVSIFGALTLNDLVSYPGGRSEPSNAGRFVRLVPPGPGEPCDLPENPRALDRLRKLYFLDWMRALLDLARDNASTGQAGGINVAANEKLGRILARLGEVPQ</sequence>
<protein>
    <recommendedName>
        <fullName evidence="3">Virulence factor</fullName>
    </recommendedName>
</protein>
<reference evidence="1 2" key="1">
    <citation type="submission" date="2020-08" db="EMBL/GenBank/DDBJ databases">
        <title>Genomic Encyclopedia of Type Strains, Phase IV (KMG-IV): sequencing the most valuable type-strain genomes for metagenomic binning, comparative biology and taxonomic classification.</title>
        <authorList>
            <person name="Goeker M."/>
        </authorList>
    </citation>
    <scope>NUCLEOTIDE SEQUENCE [LARGE SCALE GENOMIC DNA]</scope>
    <source>
        <strain evidence="1 2">DSM 101730</strain>
    </source>
</reference>
<organism evidence="1 2">
    <name type="scientific">Amaricoccus macauensis</name>
    <dbReference type="NCBI Taxonomy" id="57001"/>
    <lineage>
        <taxon>Bacteria</taxon>
        <taxon>Pseudomonadati</taxon>
        <taxon>Pseudomonadota</taxon>
        <taxon>Alphaproteobacteria</taxon>
        <taxon>Rhodobacterales</taxon>
        <taxon>Paracoccaceae</taxon>
        <taxon>Amaricoccus</taxon>
    </lineage>
</organism>
<dbReference type="RefSeq" id="WP_184150310.1">
    <property type="nucleotide sequence ID" value="NZ_JACHFM010000002.1"/>
</dbReference>
<dbReference type="InterPro" id="IPR017030">
    <property type="entry name" value="Vir_effector_SfrC"/>
</dbReference>
<name>A0A840SPZ8_9RHOB</name>
<accession>A0A840SPZ8</accession>
<evidence type="ECO:0008006" key="3">
    <source>
        <dbReference type="Google" id="ProtNLM"/>
    </source>
</evidence>
<dbReference type="Proteomes" id="UP000549457">
    <property type="component" value="Unassembled WGS sequence"/>
</dbReference>